<dbReference type="InterPro" id="IPR003593">
    <property type="entry name" value="AAA+_ATPase"/>
</dbReference>
<gene>
    <name evidence="5" type="ORF">G4Z02_05885</name>
</gene>
<organism evidence="5 6">
    <name type="scientific">Candidatus Xianfuyuplasma coldseepsis</name>
    <dbReference type="NCBI Taxonomy" id="2782163"/>
    <lineage>
        <taxon>Bacteria</taxon>
        <taxon>Bacillati</taxon>
        <taxon>Mycoplasmatota</taxon>
        <taxon>Mollicutes</taxon>
        <taxon>Candidatus Izemoplasmatales</taxon>
        <taxon>Candidatus Izemoplasmataceae</taxon>
        <taxon>Candidatus Xianfuyuplasma</taxon>
    </lineage>
</organism>
<dbReference type="CDD" id="cd03230">
    <property type="entry name" value="ABC_DR_subfamily_A"/>
    <property type="match status" value="1"/>
</dbReference>
<sequence>MNSLEISNLRKEYKTFTLNNVSFSIPKGYIMGFIGENGAGKTTTIKSMLNLVKRDGGDVTILGKDIDIHEMEIKSSIGYVSGELFYPKKTLNQVTNVYKRFYPNWDEALYQSYLDTFHLDPSKKIDELSKGMQLKYAISLALSHHAELLILDEPTSGLDPVARDNLLEVFQSIVENEETSILFSTHITSDLDKCADYITFIKNGSIIDSCTKDDMIDKYRFVGGTKEELQQIKDRLISYRENAFGFNGLIKTKDVATTDTCKIGQPSLDDIMIFHANEGGQL</sequence>
<proteinExistence type="predicted"/>
<dbReference type="Proteomes" id="UP000514720">
    <property type="component" value="Chromosome"/>
</dbReference>
<feature type="domain" description="ABC transporter" evidence="4">
    <location>
        <begin position="1"/>
        <end position="228"/>
    </location>
</feature>
<dbReference type="InterPro" id="IPR051782">
    <property type="entry name" value="ABC_Transporter_VariousFunc"/>
</dbReference>
<dbReference type="RefSeq" id="WP_258877090.1">
    <property type="nucleotide sequence ID" value="NZ_CP048914.1"/>
</dbReference>
<dbReference type="SUPFAM" id="SSF52540">
    <property type="entry name" value="P-loop containing nucleoside triphosphate hydrolases"/>
    <property type="match status" value="1"/>
</dbReference>
<dbReference type="GO" id="GO:0016887">
    <property type="term" value="F:ATP hydrolysis activity"/>
    <property type="evidence" value="ECO:0007669"/>
    <property type="project" value="InterPro"/>
</dbReference>
<evidence type="ECO:0000256" key="2">
    <source>
        <dbReference type="ARBA" id="ARBA00022741"/>
    </source>
</evidence>
<keyword evidence="1" id="KW-0813">Transport</keyword>
<keyword evidence="2" id="KW-0547">Nucleotide-binding</keyword>
<dbReference type="AlphaFoldDB" id="A0A7L7KSB0"/>
<dbReference type="Pfam" id="PF00005">
    <property type="entry name" value="ABC_tran"/>
    <property type="match status" value="1"/>
</dbReference>
<name>A0A7L7KSB0_9MOLU</name>
<dbReference type="PANTHER" id="PTHR42939:SF3">
    <property type="entry name" value="ABC TRANSPORTER ATP-BINDING COMPONENT"/>
    <property type="match status" value="1"/>
</dbReference>
<evidence type="ECO:0000259" key="4">
    <source>
        <dbReference type="PROSITE" id="PS50893"/>
    </source>
</evidence>
<keyword evidence="6" id="KW-1185">Reference proteome</keyword>
<dbReference type="GO" id="GO:0005524">
    <property type="term" value="F:ATP binding"/>
    <property type="evidence" value="ECO:0007669"/>
    <property type="project" value="UniProtKB-KW"/>
</dbReference>
<dbReference type="PANTHER" id="PTHR42939">
    <property type="entry name" value="ABC TRANSPORTER ATP-BINDING PROTEIN ALBC-RELATED"/>
    <property type="match status" value="1"/>
</dbReference>
<dbReference type="KEGG" id="xcl:G4Z02_05885"/>
<dbReference type="SMART" id="SM00382">
    <property type="entry name" value="AAA"/>
    <property type="match status" value="1"/>
</dbReference>
<evidence type="ECO:0000313" key="6">
    <source>
        <dbReference type="Proteomes" id="UP000514720"/>
    </source>
</evidence>
<dbReference type="InterPro" id="IPR027417">
    <property type="entry name" value="P-loop_NTPase"/>
</dbReference>
<dbReference type="EMBL" id="CP048914">
    <property type="protein sequence ID" value="QMS85299.1"/>
    <property type="molecule type" value="Genomic_DNA"/>
</dbReference>
<dbReference type="Gene3D" id="3.40.50.300">
    <property type="entry name" value="P-loop containing nucleotide triphosphate hydrolases"/>
    <property type="match status" value="1"/>
</dbReference>
<dbReference type="InterPro" id="IPR003439">
    <property type="entry name" value="ABC_transporter-like_ATP-bd"/>
</dbReference>
<evidence type="ECO:0000256" key="1">
    <source>
        <dbReference type="ARBA" id="ARBA00022448"/>
    </source>
</evidence>
<dbReference type="PROSITE" id="PS50893">
    <property type="entry name" value="ABC_TRANSPORTER_2"/>
    <property type="match status" value="1"/>
</dbReference>
<accession>A0A7L7KSB0</accession>
<protein>
    <submittedName>
        <fullName evidence="5">ABC transporter ATP-binding protein</fullName>
    </submittedName>
</protein>
<keyword evidence="3 5" id="KW-0067">ATP-binding</keyword>
<evidence type="ECO:0000313" key="5">
    <source>
        <dbReference type="EMBL" id="QMS85299.1"/>
    </source>
</evidence>
<evidence type="ECO:0000256" key="3">
    <source>
        <dbReference type="ARBA" id="ARBA00022840"/>
    </source>
</evidence>
<reference evidence="5 6" key="1">
    <citation type="submission" date="2020-02" db="EMBL/GenBank/DDBJ databases">
        <authorList>
            <person name="Zheng R.K."/>
            <person name="Sun C.M."/>
        </authorList>
    </citation>
    <scope>NUCLEOTIDE SEQUENCE [LARGE SCALE GENOMIC DNA]</scope>
    <source>
        <strain evidence="6">zrk13</strain>
    </source>
</reference>